<dbReference type="InterPro" id="IPR031813">
    <property type="entry name" value="DUF4745"/>
</dbReference>
<organism>
    <name type="scientific">Ixodes scapularis</name>
    <name type="common">Black-legged tick</name>
    <name type="synonym">Deer tick</name>
    <dbReference type="NCBI Taxonomy" id="6945"/>
    <lineage>
        <taxon>Eukaryota</taxon>
        <taxon>Metazoa</taxon>
        <taxon>Ecdysozoa</taxon>
        <taxon>Arthropoda</taxon>
        <taxon>Chelicerata</taxon>
        <taxon>Arachnida</taxon>
        <taxon>Acari</taxon>
        <taxon>Parasitiformes</taxon>
        <taxon>Ixodida</taxon>
        <taxon>Ixodoidea</taxon>
        <taxon>Ixodidae</taxon>
        <taxon>Ixodinae</taxon>
        <taxon>Ixodes</taxon>
    </lineage>
</organism>
<dbReference type="STRING" id="6945.B7QLH1"/>
<sequence>MNEVCSFLDHCSAYIQALNCFCSSSSVLAKSLVRVFHNVPVYREVAALFLVAWEDLGRATAAASAAVKTETLMTLQDVLTKLEGEGPGDESAALTESIQVLVRAAVGSCLGSYLELQVQLSYSAWKALSKISKSLPQERSASKSAAAKSSAELTATIKKHFASLLHKVGASTKQVRVLCS</sequence>
<dbReference type="AlphaFoldDB" id="B7QLH1"/>
<evidence type="ECO:0000259" key="1">
    <source>
        <dbReference type="Pfam" id="PF15923"/>
    </source>
</evidence>
<dbReference type="VEuPathDB" id="VectorBase:ISCP_022775"/>
<dbReference type="Proteomes" id="UP000001555">
    <property type="component" value="Unassembled WGS sequence"/>
</dbReference>
<proteinExistence type="predicted"/>
<dbReference type="OrthoDB" id="8183351at2759"/>
<dbReference type="PaxDb" id="6945-B7QLH1"/>
<dbReference type="EMBL" id="ABJB010022515">
    <property type="status" value="NOT_ANNOTATED_CDS"/>
    <property type="molecule type" value="Genomic_DNA"/>
</dbReference>
<keyword evidence="4" id="KW-1185">Reference proteome</keyword>
<name>B7QLH1_IXOSC</name>
<dbReference type="Pfam" id="PF15923">
    <property type="entry name" value="DUF4745"/>
    <property type="match status" value="1"/>
</dbReference>
<protein>
    <recommendedName>
        <fullName evidence="1">DUF4745 domain-containing protein</fullName>
    </recommendedName>
</protein>
<feature type="domain" description="DUF4745" evidence="1">
    <location>
        <begin position="9"/>
        <end position="124"/>
    </location>
</feature>
<dbReference type="EMBL" id="DS965314">
    <property type="protein sequence ID" value="EEC19693.1"/>
    <property type="molecule type" value="Genomic_DNA"/>
</dbReference>
<dbReference type="VEuPathDB" id="VectorBase:ISCI014863"/>
<evidence type="ECO:0000313" key="3">
    <source>
        <dbReference type="EnsemblMetazoa" id="ISCW014863-PA"/>
    </source>
</evidence>
<evidence type="ECO:0000313" key="2">
    <source>
        <dbReference type="EMBL" id="EEC19693.1"/>
    </source>
</evidence>
<dbReference type="EnsemblMetazoa" id="ISCW014863-RA">
    <property type="protein sequence ID" value="ISCW014863-PA"/>
    <property type="gene ID" value="ISCW014863"/>
</dbReference>
<reference evidence="2 4" key="1">
    <citation type="submission" date="2008-03" db="EMBL/GenBank/DDBJ databases">
        <title>Annotation of Ixodes scapularis.</title>
        <authorList>
            <consortium name="Ixodes scapularis Genome Project Consortium"/>
            <person name="Caler E."/>
            <person name="Hannick L.I."/>
            <person name="Bidwell S."/>
            <person name="Joardar V."/>
            <person name="Thiagarajan M."/>
            <person name="Amedeo P."/>
            <person name="Galinsky K.J."/>
            <person name="Schobel S."/>
            <person name="Inman J."/>
            <person name="Hostetler J."/>
            <person name="Miller J."/>
            <person name="Hammond M."/>
            <person name="Megy K."/>
            <person name="Lawson D."/>
            <person name="Kodira C."/>
            <person name="Sutton G."/>
            <person name="Meyer J."/>
            <person name="Hill C.A."/>
            <person name="Birren B."/>
            <person name="Nene V."/>
            <person name="Collins F."/>
            <person name="Alarcon-Chaidez F."/>
            <person name="Wikel S."/>
            <person name="Strausberg R."/>
        </authorList>
    </citation>
    <scope>NUCLEOTIDE SEQUENCE [LARGE SCALE GENOMIC DNA]</scope>
    <source>
        <strain evidence="4">Wikel</strain>
        <strain evidence="2">Wikel colony</strain>
    </source>
</reference>
<dbReference type="VEuPathDB" id="VectorBase:ISCW014863"/>
<evidence type="ECO:0000313" key="4">
    <source>
        <dbReference type="Proteomes" id="UP000001555"/>
    </source>
</evidence>
<reference evidence="3" key="2">
    <citation type="submission" date="2020-05" db="UniProtKB">
        <authorList>
            <consortium name="EnsemblMetazoa"/>
        </authorList>
    </citation>
    <scope>IDENTIFICATION</scope>
    <source>
        <strain evidence="3">wikel</strain>
    </source>
</reference>
<dbReference type="InParanoid" id="B7QLH1"/>
<gene>
    <name evidence="2" type="ORF">IscW_ISCW014863</name>
</gene>
<accession>B7QLH1</accession>
<dbReference type="HOGENOM" id="CLU_1497884_0_0_1"/>